<organism evidence="1 2">
    <name type="scientific">Acaulospora colombiana</name>
    <dbReference type="NCBI Taxonomy" id="27376"/>
    <lineage>
        <taxon>Eukaryota</taxon>
        <taxon>Fungi</taxon>
        <taxon>Fungi incertae sedis</taxon>
        <taxon>Mucoromycota</taxon>
        <taxon>Glomeromycotina</taxon>
        <taxon>Glomeromycetes</taxon>
        <taxon>Diversisporales</taxon>
        <taxon>Acaulosporaceae</taxon>
        <taxon>Acaulospora</taxon>
    </lineage>
</organism>
<sequence>MGKVQSRLNKRKSSHSSQCSISDDDKRDQTAYEYINKRKYFSSYILPLDSDEVDRLTLQHYIFNNIWGGDFSSPVCDLLERGGAKVLDVGCGPGVFVLEMANKYPKNSFVGMDIANNYPLFIKPENASFQRADITNGLPFPDNSFDFVYMRFMMLAITIENWQFAIDELVRVCKPGGWIEVMERDIYWYNEGEMVNEWRTRVVEGLRKERNIELNISSHIPGYFTSNKQLTNFASTAYAEVVKWGAKNFSNAVSHKFPGDYETLVEIAMEELEKNKAFDKSYRFWAMKKHL</sequence>
<evidence type="ECO:0000313" key="2">
    <source>
        <dbReference type="Proteomes" id="UP000789525"/>
    </source>
</evidence>
<gene>
    <name evidence="1" type="ORF">ACOLOM_LOCUS2105</name>
</gene>
<name>A0ACA9KPK2_9GLOM</name>
<keyword evidence="2" id="KW-1185">Reference proteome</keyword>
<dbReference type="EMBL" id="CAJVPT010002608">
    <property type="protein sequence ID" value="CAG8484135.1"/>
    <property type="molecule type" value="Genomic_DNA"/>
</dbReference>
<dbReference type="Proteomes" id="UP000789525">
    <property type="component" value="Unassembled WGS sequence"/>
</dbReference>
<proteinExistence type="predicted"/>
<evidence type="ECO:0000313" key="1">
    <source>
        <dbReference type="EMBL" id="CAG8484135.1"/>
    </source>
</evidence>
<protein>
    <submittedName>
        <fullName evidence="1">7924_t:CDS:1</fullName>
    </submittedName>
</protein>
<accession>A0ACA9KPK2</accession>
<comment type="caution">
    <text evidence="1">The sequence shown here is derived from an EMBL/GenBank/DDBJ whole genome shotgun (WGS) entry which is preliminary data.</text>
</comment>
<reference evidence="1" key="1">
    <citation type="submission" date="2021-06" db="EMBL/GenBank/DDBJ databases">
        <authorList>
            <person name="Kallberg Y."/>
            <person name="Tangrot J."/>
            <person name="Rosling A."/>
        </authorList>
    </citation>
    <scope>NUCLEOTIDE SEQUENCE</scope>
    <source>
        <strain evidence="1">CL356</strain>
    </source>
</reference>